<dbReference type="Pfam" id="PF00580">
    <property type="entry name" value="UvrD-helicase"/>
    <property type="match status" value="1"/>
</dbReference>
<comment type="catalytic activity">
    <reaction evidence="10">
        <text>ATP + H2O = ADP + phosphate + H(+)</text>
        <dbReference type="Rhea" id="RHEA:13065"/>
        <dbReference type="ChEBI" id="CHEBI:15377"/>
        <dbReference type="ChEBI" id="CHEBI:15378"/>
        <dbReference type="ChEBI" id="CHEBI:30616"/>
        <dbReference type="ChEBI" id="CHEBI:43474"/>
        <dbReference type="ChEBI" id="CHEBI:456216"/>
        <dbReference type="EC" id="5.6.2.4"/>
    </reaction>
</comment>
<keyword evidence="2 11" id="KW-0547">Nucleotide-binding</keyword>
<reference evidence="13 14" key="1">
    <citation type="submission" date="2010-05" db="EMBL/GenBank/DDBJ databases">
        <authorList>
            <person name="Qin X."/>
            <person name="Bachman B."/>
            <person name="Battles P."/>
            <person name="Bell A."/>
            <person name="Bess C."/>
            <person name="Bickham C."/>
            <person name="Chaboub L."/>
            <person name="Chen D."/>
            <person name="Coyle M."/>
            <person name="Deiros D.R."/>
            <person name="Dinh H."/>
            <person name="Forbes L."/>
            <person name="Fowler G."/>
            <person name="Francisco L."/>
            <person name="Fu Q."/>
            <person name="Gubbala S."/>
            <person name="Hale W."/>
            <person name="Han Y."/>
            <person name="Hemphill L."/>
            <person name="Highlander S.K."/>
            <person name="Hirani K."/>
            <person name="Hogues M."/>
            <person name="Jackson L."/>
            <person name="Jakkamsetti A."/>
            <person name="Javaid M."/>
            <person name="Jiang H."/>
            <person name="Korchina V."/>
            <person name="Kovar C."/>
            <person name="Lara F."/>
            <person name="Lee S."/>
            <person name="Mata R."/>
            <person name="Mathew T."/>
            <person name="Moen C."/>
            <person name="Morales K."/>
            <person name="Munidasa M."/>
            <person name="Nazareth L."/>
            <person name="Ngo R."/>
            <person name="Nguyen L."/>
            <person name="Okwuonu G."/>
            <person name="Ongeri F."/>
            <person name="Patil S."/>
            <person name="Petrosino J."/>
            <person name="Pham C."/>
            <person name="Pham P."/>
            <person name="Pu L.-L."/>
            <person name="Puazo M."/>
            <person name="Raj R."/>
            <person name="Reid J."/>
            <person name="Rouhana J."/>
            <person name="Saada N."/>
            <person name="Shang Y."/>
            <person name="Simmons D."/>
            <person name="Thornton R."/>
            <person name="Warren J."/>
            <person name="Weissenberger G."/>
            <person name="Zhang J."/>
            <person name="Zhang L."/>
            <person name="Zhou C."/>
            <person name="Zhu D."/>
            <person name="Muzny D."/>
            <person name="Worley K."/>
            <person name="Gibbs R."/>
        </authorList>
    </citation>
    <scope>NUCLEOTIDE SEQUENCE [LARGE SCALE GENOMIC DNA]</scope>
    <source>
        <strain evidence="13 14">NAP08</strain>
    </source>
</reference>
<comment type="catalytic activity">
    <reaction evidence="8">
        <text>Couples ATP hydrolysis with the unwinding of duplex DNA by translocating in the 3'-5' direction.</text>
        <dbReference type="EC" id="5.6.2.4"/>
    </reaction>
</comment>
<dbReference type="EC" id="5.6.2.4" evidence="9"/>
<dbReference type="InterPro" id="IPR027417">
    <property type="entry name" value="P-loop_NTPase"/>
</dbReference>
<evidence type="ECO:0000256" key="5">
    <source>
        <dbReference type="ARBA" id="ARBA00022840"/>
    </source>
</evidence>
<dbReference type="GO" id="GO:0003677">
    <property type="term" value="F:DNA binding"/>
    <property type="evidence" value="ECO:0007669"/>
    <property type="project" value="UniProtKB-KW"/>
</dbReference>
<evidence type="ECO:0000256" key="4">
    <source>
        <dbReference type="ARBA" id="ARBA00022806"/>
    </source>
</evidence>
<dbReference type="Gene3D" id="3.40.50.300">
    <property type="entry name" value="P-loop containing nucleotide triphosphate hydrolases"/>
    <property type="match status" value="3"/>
</dbReference>
<name>D5Q548_CLODI</name>
<evidence type="ECO:0000256" key="8">
    <source>
        <dbReference type="ARBA" id="ARBA00034617"/>
    </source>
</evidence>
<dbReference type="InterPro" id="IPR000212">
    <property type="entry name" value="DNA_helicase_UvrD/REP"/>
</dbReference>
<keyword evidence="6" id="KW-0238">DNA-binding</keyword>
<keyword evidence="3 11" id="KW-0378">Hydrolase</keyword>
<accession>D5Q548</accession>
<comment type="caution">
    <text evidence="13">The sequence shown here is derived from an EMBL/GenBank/DDBJ whole genome shotgun (WGS) entry which is preliminary data.</text>
</comment>
<dbReference type="PROSITE" id="PS51198">
    <property type="entry name" value="UVRD_HELICASE_ATP_BIND"/>
    <property type="match status" value="1"/>
</dbReference>
<dbReference type="InterPro" id="IPR014017">
    <property type="entry name" value="DNA_helicase_UvrD-like_C"/>
</dbReference>
<keyword evidence="5 11" id="KW-0067">ATP-binding</keyword>
<proteinExistence type="inferred from homology"/>
<keyword evidence="4 11" id="KW-0347">Helicase</keyword>
<dbReference type="Proteomes" id="UP000003227">
    <property type="component" value="Unassembled WGS sequence"/>
</dbReference>
<evidence type="ECO:0000256" key="6">
    <source>
        <dbReference type="ARBA" id="ARBA00023125"/>
    </source>
</evidence>
<protein>
    <recommendedName>
        <fullName evidence="9">DNA 3'-5' helicase</fullName>
        <ecNumber evidence="9">5.6.2.4</ecNumber>
    </recommendedName>
</protein>
<dbReference type="PANTHER" id="PTHR11070:SF2">
    <property type="entry name" value="ATP-DEPENDENT DNA HELICASE SRS2"/>
    <property type="match status" value="1"/>
</dbReference>
<evidence type="ECO:0000313" key="13">
    <source>
        <dbReference type="EMBL" id="EFH06903.1"/>
    </source>
</evidence>
<dbReference type="PANTHER" id="PTHR11070">
    <property type="entry name" value="UVRD / RECB / PCRA DNA HELICASE FAMILY MEMBER"/>
    <property type="match status" value="1"/>
</dbReference>
<feature type="domain" description="UvrD-like helicase ATP-binding" evidence="12">
    <location>
        <begin position="7"/>
        <end position="317"/>
    </location>
</feature>
<dbReference type="Pfam" id="PF13361">
    <property type="entry name" value="UvrD_C"/>
    <property type="match status" value="1"/>
</dbReference>
<dbReference type="InterPro" id="IPR013986">
    <property type="entry name" value="DExx_box_DNA_helicase_dom_sf"/>
</dbReference>
<evidence type="ECO:0000256" key="3">
    <source>
        <dbReference type="ARBA" id="ARBA00022801"/>
    </source>
</evidence>
<feature type="binding site" evidence="11">
    <location>
        <begin position="28"/>
        <end position="35"/>
    </location>
    <ligand>
        <name>ATP</name>
        <dbReference type="ChEBI" id="CHEBI:30616"/>
    </ligand>
</feature>
<dbReference type="EMBL" id="ADNX01000050">
    <property type="protein sequence ID" value="EFH06903.1"/>
    <property type="molecule type" value="Genomic_DNA"/>
</dbReference>
<dbReference type="GO" id="GO:0000725">
    <property type="term" value="P:recombinational repair"/>
    <property type="evidence" value="ECO:0007669"/>
    <property type="project" value="TreeGrafter"/>
</dbReference>
<dbReference type="SUPFAM" id="SSF52540">
    <property type="entry name" value="P-loop containing nucleoside triphosphate hydrolases"/>
    <property type="match status" value="1"/>
</dbReference>
<organism evidence="13 14">
    <name type="scientific">Clostridioides difficile NAP08</name>
    <dbReference type="NCBI Taxonomy" id="525259"/>
    <lineage>
        <taxon>Bacteria</taxon>
        <taxon>Bacillati</taxon>
        <taxon>Bacillota</taxon>
        <taxon>Clostridia</taxon>
        <taxon>Peptostreptococcales</taxon>
        <taxon>Peptostreptococcaceae</taxon>
        <taxon>Clostridioides</taxon>
    </lineage>
</organism>
<evidence type="ECO:0000256" key="9">
    <source>
        <dbReference type="ARBA" id="ARBA00034808"/>
    </source>
</evidence>
<comment type="similarity">
    <text evidence="1">Belongs to the helicase family. UvrD subfamily.</text>
</comment>
<evidence type="ECO:0000259" key="12">
    <source>
        <dbReference type="PROSITE" id="PS51198"/>
    </source>
</evidence>
<dbReference type="GO" id="GO:0033202">
    <property type="term" value="C:DNA helicase complex"/>
    <property type="evidence" value="ECO:0007669"/>
    <property type="project" value="TreeGrafter"/>
</dbReference>
<keyword evidence="7" id="KW-0413">Isomerase</keyword>
<dbReference type="GO" id="GO:0043138">
    <property type="term" value="F:3'-5' DNA helicase activity"/>
    <property type="evidence" value="ECO:0007669"/>
    <property type="project" value="UniProtKB-EC"/>
</dbReference>
<dbReference type="Gene3D" id="1.10.10.160">
    <property type="match status" value="1"/>
</dbReference>
<dbReference type="GO" id="GO:0005829">
    <property type="term" value="C:cytosol"/>
    <property type="evidence" value="ECO:0007669"/>
    <property type="project" value="TreeGrafter"/>
</dbReference>
<gene>
    <name evidence="13" type="ORF">HMPREF0220_2030</name>
</gene>
<sequence>MKIMININYREDQIPIINYDNGTMAVPAVPGAGKTFIITNLVAKLLLEQKHKGGKILVLTYMNSAVNNFKGRIRKILEEHKIDDTNSYEVMTIHSLAVKIIKEKPEVVMLSEDFNIADDLQKNIILNECISRFRFEGGERAFRWFLKEQKDERWKEITLEAWERGFFEFAGNAISELKYKGISPDKLEEILSRGQKGMLKIILPIYKLYDRKLKQNGLLDYDDILILAEKTLSLDEGLRKKFQTRYKYIFEDECQDSNEIQGNIIKIISSENRNLVRVGDINQSITGTFSSSDPKFFKEFINSADFCYRMDMSNRSSKDILDLANTLVEYVTKEFRQEECRHALEDMQIKTVPNGMGYKENPNPEHYNINIKWYDSWKFEIEQTARYVKGIKNKYPDKSIGILVPFNEQVTQVAKELRENNLVFEELGPNSLSKRRVINNIASIIDFILHCDDIEKLIVVLDKVFIDTDNEEELKYFLEKLKNYSTEEIIYDFEFSKLDNDLIEFNEESDIYLNFKRGINIIKQILEYPIIRLDLLVLFIGKKLNLEKEDKAVLDYISFYIKYLASENINMDLEDVYNLLFDVKNKVFNHIIDVVYEINGYEPEPGSITICNYHKSKGMEWDCVFLLGLVEYNFPDNINQKFQSDKWYLKEKYKNPMAIIKSEVEAILKGSISTDYAHKTKIDSINEKIRLLYVGITRAKEMLVLSGSAYRDESDIGNKRKEQKPCIYLGRLNRHIIKKRSN</sequence>
<evidence type="ECO:0000313" key="14">
    <source>
        <dbReference type="Proteomes" id="UP000003227"/>
    </source>
</evidence>
<evidence type="ECO:0000256" key="7">
    <source>
        <dbReference type="ARBA" id="ARBA00023235"/>
    </source>
</evidence>
<dbReference type="HOGENOM" id="CLU_004585_6_1_9"/>
<dbReference type="InterPro" id="IPR014016">
    <property type="entry name" value="UvrD-like_ATP-bd"/>
</dbReference>
<evidence type="ECO:0000256" key="11">
    <source>
        <dbReference type="PROSITE-ProRule" id="PRU00560"/>
    </source>
</evidence>
<evidence type="ECO:0000256" key="10">
    <source>
        <dbReference type="ARBA" id="ARBA00048988"/>
    </source>
</evidence>
<evidence type="ECO:0000256" key="1">
    <source>
        <dbReference type="ARBA" id="ARBA00009922"/>
    </source>
</evidence>
<evidence type="ECO:0000256" key="2">
    <source>
        <dbReference type="ARBA" id="ARBA00022741"/>
    </source>
</evidence>
<dbReference type="GO" id="GO:0016887">
    <property type="term" value="F:ATP hydrolysis activity"/>
    <property type="evidence" value="ECO:0007669"/>
    <property type="project" value="RHEA"/>
</dbReference>
<dbReference type="GO" id="GO:0005524">
    <property type="term" value="F:ATP binding"/>
    <property type="evidence" value="ECO:0007669"/>
    <property type="project" value="UniProtKB-UniRule"/>
</dbReference>
<dbReference type="AlphaFoldDB" id="D5Q548"/>